<keyword evidence="3" id="KW-1185">Reference proteome</keyword>
<proteinExistence type="predicted"/>
<dbReference type="AlphaFoldDB" id="A0A931GFT5"/>
<dbReference type="Gene3D" id="3.10.310.30">
    <property type="match status" value="1"/>
</dbReference>
<name>A0A931GFT5_9PSED</name>
<dbReference type="RefSeq" id="WP_224490749.1">
    <property type="nucleotide sequence ID" value="NZ_JACFYX020000015.1"/>
</dbReference>
<organism evidence="2 3">
    <name type="scientific">Pseudomonas chaetocerotis</name>
    <dbReference type="NCBI Taxonomy" id="2758695"/>
    <lineage>
        <taxon>Bacteria</taxon>
        <taxon>Pseudomonadati</taxon>
        <taxon>Pseudomonadota</taxon>
        <taxon>Gammaproteobacteria</taxon>
        <taxon>Pseudomonadales</taxon>
        <taxon>Pseudomonadaceae</taxon>
        <taxon>Pseudomonas</taxon>
    </lineage>
</organism>
<dbReference type="SUPFAM" id="SSF64182">
    <property type="entry name" value="DHH phosphoesterases"/>
    <property type="match status" value="1"/>
</dbReference>
<dbReference type="PANTHER" id="PTHR46922">
    <property type="entry name" value="DHHA1 DOMAIN PROTEIN"/>
    <property type="match status" value="1"/>
</dbReference>
<dbReference type="PANTHER" id="PTHR46922:SF4">
    <property type="entry name" value="DHHA1 DOMAIN PROTEIN"/>
    <property type="match status" value="1"/>
</dbReference>
<feature type="domain" description="DHHA1" evidence="1">
    <location>
        <begin position="229"/>
        <end position="277"/>
    </location>
</feature>
<dbReference type="Pfam" id="PF02272">
    <property type="entry name" value="DHHA1"/>
    <property type="match status" value="1"/>
</dbReference>
<evidence type="ECO:0000259" key="1">
    <source>
        <dbReference type="Pfam" id="PF02272"/>
    </source>
</evidence>
<dbReference type="EMBL" id="JACFYX010000016">
    <property type="protein sequence ID" value="MBG0836758.1"/>
    <property type="molecule type" value="Genomic_DNA"/>
</dbReference>
<dbReference type="GO" id="GO:0003676">
    <property type="term" value="F:nucleic acid binding"/>
    <property type="evidence" value="ECO:0007669"/>
    <property type="project" value="InterPro"/>
</dbReference>
<comment type="caution">
    <text evidence="2">The sequence shown here is derived from an EMBL/GenBank/DDBJ whole genome shotgun (WGS) entry which is preliminary data.</text>
</comment>
<evidence type="ECO:0000313" key="2">
    <source>
        <dbReference type="EMBL" id="MBG0836758.1"/>
    </source>
</evidence>
<dbReference type="InterPro" id="IPR003156">
    <property type="entry name" value="DHHA1_dom"/>
</dbReference>
<reference evidence="2" key="1">
    <citation type="submission" date="2020-07" db="EMBL/GenBank/DDBJ databases">
        <title>Pseudomonas chaetoceroseae sp. nov., a new member of the Pseudomonas oleovorans group isolated from a culture of Chaetoceros calcitrans.</title>
        <authorList>
            <person name="Girard L."/>
            <person name="Lood C."/>
            <person name="De Mot R."/>
            <person name="Baudart J."/>
        </authorList>
    </citation>
    <scope>NUCLEOTIDE SEQUENCE</scope>
    <source>
        <strain evidence="2">536</strain>
    </source>
</reference>
<dbReference type="Proteomes" id="UP000596932">
    <property type="component" value="Unassembled WGS sequence"/>
</dbReference>
<dbReference type="InterPro" id="IPR038763">
    <property type="entry name" value="DHH_sf"/>
</dbReference>
<sequence>MKTLCIYHANCADGFGAAWVVRQALGAENVDFHAGHYGKPAPDVEGRDVIIVDFSYPYELLVLLGHQARSILIIDHHKTAAEALAQLPTAPSCFAEWAPSTQRVGTVFDMNRSGAGLTWDYFNPGQPRPALINHIEDRDLWRFKLEGTREIQANLFSYPYDFEVWDALMNTPTSQLLADGKAIERKHHKDVAELVAGSKRRMVIAGFDVPVANLPYIHSSDAGHLMAIGEPFAACYQDTSEHRYFSLRSTSMGLDVGEIAKQYGGGGHRNAAGFKVPFDHELVTGHVQATLESTDELSAETLVITKAQLEAIRRDLDACQKVIWLAGCRPRVPGGFDPAYVTDAQERLAEIDALMGGARP</sequence>
<protein>
    <submittedName>
        <fullName evidence="2">Phosphohydrolase</fullName>
    </submittedName>
</protein>
<gene>
    <name evidence="2" type="ORF">H3221_16725</name>
</gene>
<evidence type="ECO:0000313" key="3">
    <source>
        <dbReference type="Proteomes" id="UP000596932"/>
    </source>
</evidence>
<accession>A0A931GFT5</accession>